<dbReference type="InterPro" id="IPR014729">
    <property type="entry name" value="Rossmann-like_a/b/a_fold"/>
</dbReference>
<accession>A0ABY5DX72</accession>
<evidence type="ECO:0000313" key="1">
    <source>
        <dbReference type="EMBL" id="UTI65908.1"/>
    </source>
</evidence>
<evidence type="ECO:0000313" key="2">
    <source>
        <dbReference type="Proteomes" id="UP001056035"/>
    </source>
</evidence>
<dbReference type="SUPFAM" id="SSF52402">
    <property type="entry name" value="Adenine nucleotide alpha hydrolases-like"/>
    <property type="match status" value="1"/>
</dbReference>
<name>A0ABY5DX72_9ACTN</name>
<keyword evidence="2" id="KW-1185">Reference proteome</keyword>
<organism evidence="1 2">
    <name type="scientific">Paraconexibacter antarcticus</name>
    <dbReference type="NCBI Taxonomy" id="2949664"/>
    <lineage>
        <taxon>Bacteria</taxon>
        <taxon>Bacillati</taxon>
        <taxon>Actinomycetota</taxon>
        <taxon>Thermoleophilia</taxon>
        <taxon>Solirubrobacterales</taxon>
        <taxon>Paraconexibacteraceae</taxon>
        <taxon>Paraconexibacter</taxon>
    </lineage>
</organism>
<dbReference type="EMBL" id="CP098502">
    <property type="protein sequence ID" value="UTI65908.1"/>
    <property type="molecule type" value="Genomic_DNA"/>
</dbReference>
<proteinExistence type="predicted"/>
<reference evidence="1 2" key="1">
    <citation type="submission" date="2022-06" db="EMBL/GenBank/DDBJ databases">
        <title>Paraconexibacter antarcticus.</title>
        <authorList>
            <person name="Kim C.S."/>
        </authorList>
    </citation>
    <scope>NUCLEOTIDE SEQUENCE [LARGE SCALE GENOMIC DNA]</scope>
    <source>
        <strain evidence="1 2">02-257</strain>
    </source>
</reference>
<dbReference type="Proteomes" id="UP001056035">
    <property type="component" value="Chromosome"/>
</dbReference>
<gene>
    <name evidence="1" type="ORF">NBH00_06765</name>
</gene>
<sequence length="148" mass="15449">MESSPARVLIVASQTAATDGLLDAVRERAARGPCRFTLLVPTPVTAVQRLLNPDDADRAQATAVLEQALPALSEAAGSPVAGRVGVPEPLAAIQDAVNLLGFDEIIISTLPHRVSRWLHLDLPHKAAGLGLPVTTVTASSRDREPAAV</sequence>
<evidence type="ECO:0008006" key="3">
    <source>
        <dbReference type="Google" id="ProtNLM"/>
    </source>
</evidence>
<dbReference type="RefSeq" id="WP_254572586.1">
    <property type="nucleotide sequence ID" value="NZ_CP098502.1"/>
</dbReference>
<dbReference type="Gene3D" id="3.40.50.620">
    <property type="entry name" value="HUPs"/>
    <property type="match status" value="1"/>
</dbReference>
<protein>
    <recommendedName>
        <fullName evidence="3">Universal stress protein</fullName>
    </recommendedName>
</protein>